<feature type="signal peptide" evidence="2">
    <location>
        <begin position="1"/>
        <end position="21"/>
    </location>
</feature>
<accession>A0A4R4MCC2</accession>
<feature type="region of interest" description="Disordered" evidence="1">
    <location>
        <begin position="26"/>
        <end position="72"/>
    </location>
</feature>
<feature type="compositionally biased region" description="Low complexity" evidence="1">
    <location>
        <begin position="26"/>
        <end position="45"/>
    </location>
</feature>
<dbReference type="AlphaFoldDB" id="A0A4R4MCC2"/>
<evidence type="ECO:0000256" key="1">
    <source>
        <dbReference type="SAM" id="MobiDB-lite"/>
    </source>
</evidence>
<comment type="caution">
    <text evidence="3">The sequence shown here is derived from an EMBL/GenBank/DDBJ whole genome shotgun (WGS) entry which is preliminary data.</text>
</comment>
<dbReference type="EMBL" id="SMJZ01000407">
    <property type="protein sequence ID" value="TDB93134.1"/>
    <property type="molecule type" value="Genomic_DNA"/>
</dbReference>
<gene>
    <name evidence="3" type="ORF">E1267_43540</name>
</gene>
<feature type="chain" id="PRO_5038558440" evidence="2">
    <location>
        <begin position="22"/>
        <end position="133"/>
    </location>
</feature>
<name>A0A4R4MCC2_9ACTN</name>
<evidence type="ECO:0000256" key="2">
    <source>
        <dbReference type="SAM" id="SignalP"/>
    </source>
</evidence>
<feature type="non-terminal residue" evidence="3">
    <location>
        <position position="133"/>
    </location>
</feature>
<evidence type="ECO:0000313" key="4">
    <source>
        <dbReference type="Proteomes" id="UP000295157"/>
    </source>
</evidence>
<keyword evidence="4" id="KW-1185">Reference proteome</keyword>
<protein>
    <submittedName>
        <fullName evidence="3">Uncharacterized protein</fullName>
    </submittedName>
</protein>
<proteinExistence type="predicted"/>
<reference evidence="3 4" key="1">
    <citation type="submission" date="2019-02" db="EMBL/GenBank/DDBJ databases">
        <title>Draft genome sequences of novel Actinobacteria.</title>
        <authorList>
            <person name="Sahin N."/>
            <person name="Ay H."/>
            <person name="Saygin H."/>
        </authorList>
    </citation>
    <scope>NUCLEOTIDE SEQUENCE [LARGE SCALE GENOMIC DNA]</scope>
    <source>
        <strain evidence="3 4">KC201</strain>
    </source>
</reference>
<dbReference type="Proteomes" id="UP000295157">
    <property type="component" value="Unassembled WGS sequence"/>
</dbReference>
<evidence type="ECO:0000313" key="3">
    <source>
        <dbReference type="EMBL" id="TDB93134.1"/>
    </source>
</evidence>
<organism evidence="3 4">
    <name type="scientific">Nonomuraea longispora</name>
    <dbReference type="NCBI Taxonomy" id="1848320"/>
    <lineage>
        <taxon>Bacteria</taxon>
        <taxon>Bacillati</taxon>
        <taxon>Actinomycetota</taxon>
        <taxon>Actinomycetes</taxon>
        <taxon>Streptosporangiales</taxon>
        <taxon>Streptosporangiaceae</taxon>
        <taxon>Nonomuraea</taxon>
    </lineage>
</organism>
<sequence>MAVRRAALLLAAAVLVGGVTGADVSGAEAGRAPWPGPAPRVTVRAPAPPKGVTARPGRVTVPRVSARRRPVPKVSISVPPRQRRASPQVALPQVTVYRDGLCTGGVRVGECPRGRARVAPRPVPRPVRVPAIT</sequence>
<keyword evidence="2" id="KW-0732">Signal</keyword>